<dbReference type="PROSITE" id="PS50994">
    <property type="entry name" value="INTEGRASE"/>
    <property type="match status" value="1"/>
</dbReference>
<dbReference type="Gene3D" id="3.30.420.10">
    <property type="entry name" value="Ribonuclease H-like superfamily/Ribonuclease H"/>
    <property type="match status" value="1"/>
</dbReference>
<dbReference type="Proteomes" id="UP001151760">
    <property type="component" value="Unassembled WGS sequence"/>
</dbReference>
<keyword evidence="2" id="KW-0808">Transferase</keyword>
<dbReference type="InterPro" id="IPR012337">
    <property type="entry name" value="RNaseH-like_sf"/>
</dbReference>
<dbReference type="GO" id="GO:0003964">
    <property type="term" value="F:RNA-directed DNA polymerase activity"/>
    <property type="evidence" value="ECO:0007669"/>
    <property type="project" value="UniProtKB-KW"/>
</dbReference>
<keyword evidence="2" id="KW-0548">Nucleotidyltransferase</keyword>
<dbReference type="InterPro" id="IPR001584">
    <property type="entry name" value="Integrase_cat-core"/>
</dbReference>
<reference evidence="2" key="2">
    <citation type="submission" date="2022-01" db="EMBL/GenBank/DDBJ databases">
        <authorList>
            <person name="Yamashiro T."/>
            <person name="Shiraishi A."/>
            <person name="Satake H."/>
            <person name="Nakayama K."/>
        </authorList>
    </citation>
    <scope>NUCLEOTIDE SEQUENCE</scope>
</reference>
<dbReference type="InterPro" id="IPR036397">
    <property type="entry name" value="RNaseH_sf"/>
</dbReference>
<gene>
    <name evidence="2" type="ORF">Tco_0750145</name>
</gene>
<sequence length="558" mass="66180">MPQNNIQVSEIFVIWGIDFMGPFFKSHKFEYILVAIDYVSKWEEAEALPTNDARVVINFLKKLFSHYGIPKALIIDRGTHFCNKQMEKILKRYGVHHRFTTAYHLQTIIMEYLVNISKRRAFWSLNEDILKITILKTNTPYPSRKIRRIRACTHQRPQRNKAQYAVSRRSQYAVSRYRLKCLELIVVTNQTMSVSQAKNLIFPVRIRITTDIVRMTKVIKGEFEKIKDVKVEDASLTCDTSLEVFNNEVNRLSGMDDDLFTYDVEVATIPCDSKIDDDSEHEADDDMGYDLSDVAFTEWLGSKFFNYKTIDHYSMKALWIYWIRRDDEVELTDEESSDDMDEVAGTYEDYKNDWIYEWNKDVPWVDEKPWTNAGVWTKPTPVKHTCKPFNYKTGCSEWPTCSWKDDGYCNGGNLPGTYIIGNQLHYQDYEWYEALEDSELKDEALRNKAIMEGFINEGDDESRYEQERRWNIYTNYDDAYEINHEDNEREELCEVHELPVCNIRRYMMIKYSFNNDEEYVAVKEDEYDDLTIIREEACRAYQEIFQKIDEGWMVTRAE</sequence>
<organism evidence="2 3">
    <name type="scientific">Tanacetum coccineum</name>
    <dbReference type="NCBI Taxonomy" id="301880"/>
    <lineage>
        <taxon>Eukaryota</taxon>
        <taxon>Viridiplantae</taxon>
        <taxon>Streptophyta</taxon>
        <taxon>Embryophyta</taxon>
        <taxon>Tracheophyta</taxon>
        <taxon>Spermatophyta</taxon>
        <taxon>Magnoliopsida</taxon>
        <taxon>eudicotyledons</taxon>
        <taxon>Gunneridae</taxon>
        <taxon>Pentapetalae</taxon>
        <taxon>asterids</taxon>
        <taxon>campanulids</taxon>
        <taxon>Asterales</taxon>
        <taxon>Asteraceae</taxon>
        <taxon>Asteroideae</taxon>
        <taxon>Anthemideae</taxon>
        <taxon>Anthemidinae</taxon>
        <taxon>Tanacetum</taxon>
    </lineage>
</organism>
<dbReference type="InterPro" id="IPR052160">
    <property type="entry name" value="Gypsy_RT_Integrase-like"/>
</dbReference>
<keyword evidence="3" id="KW-1185">Reference proteome</keyword>
<comment type="caution">
    <text evidence="2">The sequence shown here is derived from an EMBL/GenBank/DDBJ whole genome shotgun (WGS) entry which is preliminary data.</text>
</comment>
<dbReference type="SUPFAM" id="SSF53098">
    <property type="entry name" value="Ribonuclease H-like"/>
    <property type="match status" value="1"/>
</dbReference>
<dbReference type="EMBL" id="BQNB010010914">
    <property type="protein sequence ID" value="GJS83604.1"/>
    <property type="molecule type" value="Genomic_DNA"/>
</dbReference>
<dbReference type="PANTHER" id="PTHR47266">
    <property type="entry name" value="ENDONUCLEASE-RELATED"/>
    <property type="match status" value="1"/>
</dbReference>
<evidence type="ECO:0000313" key="2">
    <source>
        <dbReference type="EMBL" id="GJS83604.1"/>
    </source>
</evidence>
<evidence type="ECO:0000259" key="1">
    <source>
        <dbReference type="PROSITE" id="PS50994"/>
    </source>
</evidence>
<keyword evidence="2" id="KW-0695">RNA-directed DNA polymerase</keyword>
<name>A0ABQ4Z0E4_9ASTR</name>
<evidence type="ECO:0000313" key="3">
    <source>
        <dbReference type="Proteomes" id="UP001151760"/>
    </source>
</evidence>
<feature type="domain" description="Integrase catalytic" evidence="1">
    <location>
        <begin position="1"/>
        <end position="107"/>
    </location>
</feature>
<proteinExistence type="predicted"/>
<protein>
    <submittedName>
        <fullName evidence="2">Reverse transcriptase domain-containing protein</fullName>
    </submittedName>
</protein>
<dbReference type="Pfam" id="PF00665">
    <property type="entry name" value="rve"/>
    <property type="match status" value="1"/>
</dbReference>
<reference evidence="2" key="1">
    <citation type="journal article" date="2022" name="Int. J. Mol. Sci.">
        <title>Draft Genome of Tanacetum Coccineum: Genomic Comparison of Closely Related Tanacetum-Family Plants.</title>
        <authorList>
            <person name="Yamashiro T."/>
            <person name="Shiraishi A."/>
            <person name="Nakayama K."/>
            <person name="Satake H."/>
        </authorList>
    </citation>
    <scope>NUCLEOTIDE SEQUENCE</scope>
</reference>
<accession>A0ABQ4Z0E4</accession>